<name>A0AAN6UEJ4_9PEZI</name>
<gene>
    <name evidence="2" type="ORF">BT67DRAFT_152344</name>
</gene>
<feature type="compositionally biased region" description="Basic and acidic residues" evidence="1">
    <location>
        <begin position="159"/>
        <end position="175"/>
    </location>
</feature>
<evidence type="ECO:0000256" key="1">
    <source>
        <dbReference type="SAM" id="MobiDB-lite"/>
    </source>
</evidence>
<sequence length="201" mass="22279">MHKSDGIYVFCPGIPQTLHIHHKQPGQGGIPTSVYVTLASVISPHGGQQERVPGLCCYNGFAISPLLFSPHRQPTTNPFSNRTPPSFCPRQTDPSFLKGPGKVACPLVSRTYRQSLQYRINSRLCASCFTAPLSTALGGSNEIHIPRIGRRRRRSRNRNTPERDLHPSRTPRIDDADCLPPQTPTAISQTPSTPWSDLSYR</sequence>
<feature type="compositionally biased region" description="Polar residues" evidence="1">
    <location>
        <begin position="184"/>
        <end position="201"/>
    </location>
</feature>
<accession>A0AAN6UEJ4</accession>
<comment type="caution">
    <text evidence="2">The sequence shown here is derived from an EMBL/GenBank/DDBJ whole genome shotgun (WGS) entry which is preliminary data.</text>
</comment>
<evidence type="ECO:0000313" key="2">
    <source>
        <dbReference type="EMBL" id="KAK4131547.1"/>
    </source>
</evidence>
<protein>
    <submittedName>
        <fullName evidence="2">Uncharacterized protein</fullName>
    </submittedName>
</protein>
<evidence type="ECO:0000313" key="3">
    <source>
        <dbReference type="Proteomes" id="UP001304895"/>
    </source>
</evidence>
<proteinExistence type="predicted"/>
<reference evidence="2" key="1">
    <citation type="journal article" date="2023" name="Mol. Phylogenet. Evol.">
        <title>Genome-scale phylogeny and comparative genomics of the fungal order Sordariales.</title>
        <authorList>
            <person name="Hensen N."/>
            <person name="Bonometti L."/>
            <person name="Westerberg I."/>
            <person name="Brannstrom I.O."/>
            <person name="Guillou S."/>
            <person name="Cros-Aarteil S."/>
            <person name="Calhoun S."/>
            <person name="Haridas S."/>
            <person name="Kuo A."/>
            <person name="Mondo S."/>
            <person name="Pangilinan J."/>
            <person name="Riley R."/>
            <person name="LaButti K."/>
            <person name="Andreopoulos B."/>
            <person name="Lipzen A."/>
            <person name="Chen C."/>
            <person name="Yan M."/>
            <person name="Daum C."/>
            <person name="Ng V."/>
            <person name="Clum A."/>
            <person name="Steindorff A."/>
            <person name="Ohm R.A."/>
            <person name="Martin F."/>
            <person name="Silar P."/>
            <person name="Natvig D.O."/>
            <person name="Lalanne C."/>
            <person name="Gautier V."/>
            <person name="Ament-Velasquez S.L."/>
            <person name="Kruys A."/>
            <person name="Hutchinson M.I."/>
            <person name="Powell A.J."/>
            <person name="Barry K."/>
            <person name="Miller A.N."/>
            <person name="Grigoriev I.V."/>
            <person name="Debuchy R."/>
            <person name="Gladieux P."/>
            <person name="Hiltunen Thoren M."/>
            <person name="Johannesson H."/>
        </authorList>
    </citation>
    <scope>NUCLEOTIDE SEQUENCE</scope>
    <source>
        <strain evidence="2">CBS 123565</strain>
    </source>
</reference>
<dbReference type="AlphaFoldDB" id="A0AAN6UEJ4"/>
<dbReference type="EMBL" id="MU853423">
    <property type="protein sequence ID" value="KAK4131547.1"/>
    <property type="molecule type" value="Genomic_DNA"/>
</dbReference>
<dbReference type="Proteomes" id="UP001304895">
    <property type="component" value="Unassembled WGS sequence"/>
</dbReference>
<reference evidence="2" key="2">
    <citation type="submission" date="2023-05" db="EMBL/GenBank/DDBJ databases">
        <authorList>
            <consortium name="Lawrence Berkeley National Laboratory"/>
            <person name="Steindorff A."/>
            <person name="Hensen N."/>
            <person name="Bonometti L."/>
            <person name="Westerberg I."/>
            <person name="Brannstrom I.O."/>
            <person name="Guillou S."/>
            <person name="Cros-Aarteil S."/>
            <person name="Calhoun S."/>
            <person name="Haridas S."/>
            <person name="Kuo A."/>
            <person name="Mondo S."/>
            <person name="Pangilinan J."/>
            <person name="Riley R."/>
            <person name="Labutti K."/>
            <person name="Andreopoulos B."/>
            <person name="Lipzen A."/>
            <person name="Chen C."/>
            <person name="Yanf M."/>
            <person name="Daum C."/>
            <person name="Ng V."/>
            <person name="Clum A."/>
            <person name="Ohm R."/>
            <person name="Martin F."/>
            <person name="Silar P."/>
            <person name="Natvig D."/>
            <person name="Lalanne C."/>
            <person name="Gautier V."/>
            <person name="Ament-Velasquez S.L."/>
            <person name="Kruys A."/>
            <person name="Hutchinson M.I."/>
            <person name="Powell A.J."/>
            <person name="Barry K."/>
            <person name="Miller A.N."/>
            <person name="Grigoriev I.V."/>
            <person name="Debuchy R."/>
            <person name="Gladieux P."/>
            <person name="Thoren M.H."/>
            <person name="Johannesson H."/>
        </authorList>
    </citation>
    <scope>NUCLEOTIDE SEQUENCE</scope>
    <source>
        <strain evidence="2">CBS 123565</strain>
    </source>
</reference>
<feature type="region of interest" description="Disordered" evidence="1">
    <location>
        <begin position="149"/>
        <end position="201"/>
    </location>
</feature>
<keyword evidence="3" id="KW-1185">Reference proteome</keyword>
<organism evidence="2 3">
    <name type="scientific">Trichocladium antarcticum</name>
    <dbReference type="NCBI Taxonomy" id="1450529"/>
    <lineage>
        <taxon>Eukaryota</taxon>
        <taxon>Fungi</taxon>
        <taxon>Dikarya</taxon>
        <taxon>Ascomycota</taxon>
        <taxon>Pezizomycotina</taxon>
        <taxon>Sordariomycetes</taxon>
        <taxon>Sordariomycetidae</taxon>
        <taxon>Sordariales</taxon>
        <taxon>Chaetomiaceae</taxon>
        <taxon>Trichocladium</taxon>
    </lineage>
</organism>